<comment type="caution">
    <text evidence="1">The sequence shown here is derived from an EMBL/GenBank/DDBJ whole genome shotgun (WGS) entry which is preliminary data.</text>
</comment>
<protein>
    <submittedName>
        <fullName evidence="1">Uncharacterized protein</fullName>
    </submittedName>
</protein>
<gene>
    <name evidence="1" type="ORF">DS832_07850</name>
</gene>
<accession>A0A3R6W5R6</accession>
<dbReference type="EMBL" id="QOCS01000021">
    <property type="protein sequence ID" value="RHW45277.1"/>
    <property type="molecule type" value="Genomic_DNA"/>
</dbReference>
<sequence>MDATIKLVQRLEAKYGSVTNAPDDDPILKKLYSITGAADSEKKTERVYVVINQKTGQKWGFKSQGAAGKYFHHDKSWFYGLLQAKANPKRKYRAEILEVME</sequence>
<dbReference type="AlphaFoldDB" id="A0A3R6W5R6"/>
<proteinExistence type="predicted"/>
<dbReference type="RefSeq" id="WP_118911092.1">
    <property type="nucleotide sequence ID" value="NZ_QOCS01000021.1"/>
</dbReference>
<reference evidence="1 2" key="1">
    <citation type="submission" date="2018-07" db="EMBL/GenBank/DDBJ databases">
        <title>Genome sequences of six Lactobacillus spp. isolated from bumble bee guts.</title>
        <authorList>
            <person name="Motta E.V.S."/>
            <person name="Moran N.A."/>
        </authorList>
    </citation>
    <scope>NUCLEOTIDE SEQUENCE [LARGE SCALE GENOMIC DNA]</scope>
    <source>
        <strain evidence="1 2">LV-8.1</strain>
    </source>
</reference>
<name>A0A3R6W5R6_9LACO</name>
<evidence type="ECO:0000313" key="1">
    <source>
        <dbReference type="EMBL" id="RHW45277.1"/>
    </source>
</evidence>
<evidence type="ECO:0000313" key="2">
    <source>
        <dbReference type="Proteomes" id="UP000284822"/>
    </source>
</evidence>
<dbReference type="Proteomes" id="UP000284822">
    <property type="component" value="Unassembled WGS sequence"/>
</dbReference>
<organism evidence="1 2">
    <name type="scientific">Bombilactobacillus bombi</name>
    <dbReference type="NCBI Taxonomy" id="1303590"/>
    <lineage>
        <taxon>Bacteria</taxon>
        <taxon>Bacillati</taxon>
        <taxon>Bacillota</taxon>
        <taxon>Bacilli</taxon>
        <taxon>Lactobacillales</taxon>
        <taxon>Lactobacillaceae</taxon>
        <taxon>Bombilactobacillus</taxon>
    </lineage>
</organism>